<protein>
    <submittedName>
        <fullName evidence="7">Binding-protein-dependent transport system inner membrane component</fullName>
    </submittedName>
</protein>
<evidence type="ECO:0000256" key="4">
    <source>
        <dbReference type="ARBA" id="ARBA00023136"/>
    </source>
</evidence>
<evidence type="ECO:0000256" key="5">
    <source>
        <dbReference type="SAM" id="Phobius"/>
    </source>
</evidence>
<dbReference type="Pfam" id="PF00528">
    <property type="entry name" value="BPD_transp_1"/>
    <property type="match status" value="1"/>
</dbReference>
<accession>T0YPZ8</accession>
<evidence type="ECO:0000313" key="7">
    <source>
        <dbReference type="EMBL" id="EQD33827.1"/>
    </source>
</evidence>
<dbReference type="SUPFAM" id="SSF161098">
    <property type="entry name" value="MetI-like"/>
    <property type="match status" value="1"/>
</dbReference>
<name>T0YPZ8_9ZZZZ</name>
<proteinExistence type="predicted"/>
<evidence type="ECO:0000256" key="1">
    <source>
        <dbReference type="ARBA" id="ARBA00004141"/>
    </source>
</evidence>
<feature type="transmembrane region" description="Helical" evidence="5">
    <location>
        <begin position="308"/>
        <end position="333"/>
    </location>
</feature>
<dbReference type="Gene3D" id="1.10.3720.10">
    <property type="entry name" value="MetI-like"/>
    <property type="match status" value="1"/>
</dbReference>
<feature type="transmembrane region" description="Helical" evidence="5">
    <location>
        <begin position="265"/>
        <end position="287"/>
    </location>
</feature>
<dbReference type="PROSITE" id="PS50928">
    <property type="entry name" value="ABC_TM1"/>
    <property type="match status" value="1"/>
</dbReference>
<evidence type="ECO:0000256" key="2">
    <source>
        <dbReference type="ARBA" id="ARBA00022692"/>
    </source>
</evidence>
<keyword evidence="2 5" id="KW-0812">Transmembrane</keyword>
<feature type="domain" description="ABC transmembrane type-1" evidence="6">
    <location>
        <begin position="199"/>
        <end position="390"/>
    </location>
</feature>
<dbReference type="GO" id="GO:0055085">
    <property type="term" value="P:transmembrane transport"/>
    <property type="evidence" value="ECO:0007669"/>
    <property type="project" value="InterPro"/>
</dbReference>
<dbReference type="InterPro" id="IPR035906">
    <property type="entry name" value="MetI-like_sf"/>
</dbReference>
<dbReference type="InterPro" id="IPR000515">
    <property type="entry name" value="MetI-like"/>
</dbReference>
<feature type="transmembrane region" description="Helical" evidence="5">
    <location>
        <begin position="50"/>
        <end position="69"/>
    </location>
</feature>
<dbReference type="GO" id="GO:0016020">
    <property type="term" value="C:membrane"/>
    <property type="evidence" value="ECO:0007669"/>
    <property type="project" value="UniProtKB-SubCell"/>
</dbReference>
<reference evidence="7" key="1">
    <citation type="submission" date="2013-08" db="EMBL/GenBank/DDBJ databases">
        <authorList>
            <person name="Mendez C."/>
            <person name="Richter M."/>
            <person name="Ferrer M."/>
            <person name="Sanchez J."/>
        </authorList>
    </citation>
    <scope>NUCLEOTIDE SEQUENCE</scope>
</reference>
<feature type="transmembrane region" description="Helical" evidence="5">
    <location>
        <begin position="152"/>
        <end position="174"/>
    </location>
</feature>
<dbReference type="PANTHER" id="PTHR42744:SF1">
    <property type="entry name" value="BINDING-PROTEIN-DEPENDENT TRANSPORT SYSTEMS INNER MEMBRANE COMPONENT"/>
    <property type="match status" value="1"/>
</dbReference>
<feature type="transmembrane region" description="Helical" evidence="5">
    <location>
        <begin position="194"/>
        <end position="225"/>
    </location>
</feature>
<organism evidence="7">
    <name type="scientific">mine drainage metagenome</name>
    <dbReference type="NCBI Taxonomy" id="410659"/>
    <lineage>
        <taxon>unclassified sequences</taxon>
        <taxon>metagenomes</taxon>
        <taxon>ecological metagenomes</taxon>
    </lineage>
</organism>
<dbReference type="EMBL" id="AUZY01011615">
    <property type="protein sequence ID" value="EQD33827.1"/>
    <property type="molecule type" value="Genomic_DNA"/>
</dbReference>
<gene>
    <name evidence="7" type="ORF">B1B_17399</name>
</gene>
<feature type="transmembrane region" description="Helical" evidence="5">
    <location>
        <begin position="237"/>
        <end position="259"/>
    </location>
</feature>
<reference evidence="7" key="2">
    <citation type="journal article" date="2014" name="ISME J.">
        <title>Microbial stratification in low pH oxic and suboxic macroscopic growths along an acid mine drainage.</title>
        <authorList>
            <person name="Mendez-Garcia C."/>
            <person name="Mesa V."/>
            <person name="Sprenger R.R."/>
            <person name="Richter M."/>
            <person name="Diez M.S."/>
            <person name="Solano J."/>
            <person name="Bargiela R."/>
            <person name="Golyshina O.V."/>
            <person name="Manteca A."/>
            <person name="Ramos J.L."/>
            <person name="Gallego J.R."/>
            <person name="Llorente I."/>
            <person name="Martins Dos Santos V.A."/>
            <person name="Jensen O.N."/>
            <person name="Pelaez A.I."/>
            <person name="Sanchez J."/>
            <person name="Ferrer M."/>
        </authorList>
    </citation>
    <scope>NUCLEOTIDE SEQUENCE</scope>
</reference>
<dbReference type="CDD" id="cd06261">
    <property type="entry name" value="TM_PBP2"/>
    <property type="match status" value="1"/>
</dbReference>
<evidence type="ECO:0000259" key="6">
    <source>
        <dbReference type="PROSITE" id="PS50928"/>
    </source>
</evidence>
<sequence length="407" mass="43858">MNRLVYNSILSWTAGWFFLVAAEIISTQVTLPGIGSYLYSAAEVDNAPELLAGLLVLGLLIVAMDLLVWRKLSSWAERFRYDQAPSGDVGGPSAPLATAASGRVSRAAGWMARGFVSSVSRVRAPLVSLRSVTVGRFRRGPEHRPSTLSRNAVHYAILGTALVLGWLALITISVEVFRLFTGPITPAVAGDLRMLPLAALFSLSRVVGAYALCLAITLPLAIGFARSRSATRYGLPVIQVIASFPATALFPLFLVVLLAPLGGEAVAILFLVTGMIWYLFFNLYSGLRSLPPDLQEAGRSLGLKGRTYYRRFVLPGIFSAFVTGSITAFGGGWNTLILAEYLGVGGGTSHLQLTGLGEFIDIGWATQPQGLVLMAGALLTMVAVVITINEVIWKPLYRRASDRYRYD</sequence>
<keyword evidence="4 5" id="KW-0472">Membrane</keyword>
<keyword evidence="3 5" id="KW-1133">Transmembrane helix</keyword>
<dbReference type="PANTHER" id="PTHR42744">
    <property type="entry name" value="BINDING-PROTEIN-DEPENDENT TRANSPORT SYSTEMS INNER MEMBRANE COMPONENT"/>
    <property type="match status" value="1"/>
</dbReference>
<evidence type="ECO:0000256" key="3">
    <source>
        <dbReference type="ARBA" id="ARBA00022989"/>
    </source>
</evidence>
<dbReference type="AlphaFoldDB" id="T0YPZ8"/>
<feature type="transmembrane region" description="Helical" evidence="5">
    <location>
        <begin position="371"/>
        <end position="393"/>
    </location>
</feature>
<comment type="subcellular location">
    <subcellularLocation>
        <location evidence="1">Membrane</location>
        <topology evidence="1">Multi-pass membrane protein</topology>
    </subcellularLocation>
</comment>
<comment type="caution">
    <text evidence="7">The sequence shown here is derived from an EMBL/GenBank/DDBJ whole genome shotgun (WGS) entry which is preliminary data.</text>
</comment>